<evidence type="ECO:0000256" key="1">
    <source>
        <dbReference type="SAM" id="MobiDB-lite"/>
    </source>
</evidence>
<name>A0A316Z2R5_9BASI</name>
<sequence length="212" mass="22644">MDAGNLWSSHGVDAVEASWDGCVEDEHTRRPSHVVGLSPLRSLRAVPRGTVLQAPACPSINMWLGTPCSCLRPRPRRRAEGQASAPTRMRSSARRMLLAACLAPPTPCRLDGLSVAPSATPTQHAEAHPSCSGVHRRRSSRCECACSRARERGAGRCGLAVAAAPWRPAQHPSLACPCCRWMHRAAARRPKTAQRGALSLSMQGCGSTASQT</sequence>
<evidence type="ECO:0000313" key="3">
    <source>
        <dbReference type="Proteomes" id="UP000245946"/>
    </source>
</evidence>
<reference evidence="2 3" key="1">
    <citation type="journal article" date="2018" name="Mol. Biol. Evol.">
        <title>Broad Genomic Sampling Reveals a Smut Pathogenic Ancestry of the Fungal Clade Ustilaginomycotina.</title>
        <authorList>
            <person name="Kijpornyongpan T."/>
            <person name="Mondo S.J."/>
            <person name="Barry K."/>
            <person name="Sandor L."/>
            <person name="Lee J."/>
            <person name="Lipzen A."/>
            <person name="Pangilinan J."/>
            <person name="LaButti K."/>
            <person name="Hainaut M."/>
            <person name="Henrissat B."/>
            <person name="Grigoriev I.V."/>
            <person name="Spatafora J.W."/>
            <person name="Aime M.C."/>
        </authorList>
    </citation>
    <scope>NUCLEOTIDE SEQUENCE [LARGE SCALE GENOMIC DNA]</scope>
    <source>
        <strain evidence="2 3">MCA 4186</strain>
    </source>
</reference>
<proteinExistence type="predicted"/>
<keyword evidence="3" id="KW-1185">Reference proteome</keyword>
<dbReference type="AlphaFoldDB" id="A0A316Z2R5"/>
<gene>
    <name evidence="2" type="ORF">FA09DRAFT_136618</name>
</gene>
<accession>A0A316Z2R5</accession>
<feature type="compositionally biased region" description="Polar residues" evidence="1">
    <location>
        <begin position="200"/>
        <end position="212"/>
    </location>
</feature>
<dbReference type="RefSeq" id="XP_025595945.1">
    <property type="nucleotide sequence ID" value="XM_025739106.1"/>
</dbReference>
<evidence type="ECO:0000313" key="2">
    <source>
        <dbReference type="EMBL" id="PWN95666.1"/>
    </source>
</evidence>
<feature type="region of interest" description="Disordered" evidence="1">
    <location>
        <begin position="190"/>
        <end position="212"/>
    </location>
</feature>
<protein>
    <submittedName>
        <fullName evidence="2">Uncharacterized protein</fullName>
    </submittedName>
</protein>
<dbReference type="EMBL" id="KZ819303">
    <property type="protein sequence ID" value="PWN95666.1"/>
    <property type="molecule type" value="Genomic_DNA"/>
</dbReference>
<dbReference type="GeneID" id="37266652"/>
<dbReference type="Proteomes" id="UP000245946">
    <property type="component" value="Unassembled WGS sequence"/>
</dbReference>
<organism evidence="2 3">
    <name type="scientific">Tilletiopsis washingtonensis</name>
    <dbReference type="NCBI Taxonomy" id="58919"/>
    <lineage>
        <taxon>Eukaryota</taxon>
        <taxon>Fungi</taxon>
        <taxon>Dikarya</taxon>
        <taxon>Basidiomycota</taxon>
        <taxon>Ustilaginomycotina</taxon>
        <taxon>Exobasidiomycetes</taxon>
        <taxon>Entylomatales</taxon>
        <taxon>Entylomatales incertae sedis</taxon>
        <taxon>Tilletiopsis</taxon>
    </lineage>
</organism>